<evidence type="ECO:0000313" key="3">
    <source>
        <dbReference type="Proteomes" id="UP000266301"/>
    </source>
</evidence>
<feature type="transmembrane region" description="Helical" evidence="1">
    <location>
        <begin position="88"/>
        <end position="105"/>
    </location>
</feature>
<sequence length="107" mass="12254">MKQNLKSINIRFTVIMIIISTILIIAVTHLTKDLSLKSIIILMFFYYPCISFILGIVSNKIGANKVIMITAILIIYILNMIVNFDSKGFVYILFYFGFAAVGIFYER</sequence>
<accession>A0A386H2P3</accession>
<evidence type="ECO:0000256" key="1">
    <source>
        <dbReference type="SAM" id="Phobius"/>
    </source>
</evidence>
<dbReference type="KEGG" id="cfer:D4Z93_05410"/>
<name>A0A386H2P3_9CLOT</name>
<dbReference type="AlphaFoldDB" id="A0A386H2P3"/>
<gene>
    <name evidence="2" type="ORF">D4Z93_05410</name>
</gene>
<feature type="transmembrane region" description="Helical" evidence="1">
    <location>
        <begin position="36"/>
        <end position="57"/>
    </location>
</feature>
<evidence type="ECO:0000313" key="2">
    <source>
        <dbReference type="EMBL" id="AYD39981.1"/>
    </source>
</evidence>
<reference evidence="2 3" key="1">
    <citation type="journal article" date="2019" name="Int. J. Syst. Evol. Microbiol.">
        <title>Clostridium fermenticellae sp. nov., isolated from the mud in a fermentation cellar for the production of the Chinese liquor, baijiu.</title>
        <authorList>
            <person name="Xu P.X."/>
            <person name="Chai L.J."/>
            <person name="Qiu T."/>
            <person name="Zhang X.J."/>
            <person name="Lu Z.M."/>
            <person name="Xiao C."/>
            <person name="Wang S.T."/>
            <person name="Shen C.H."/>
            <person name="Shi J.S."/>
            <person name="Xu Z.H."/>
        </authorList>
    </citation>
    <scope>NUCLEOTIDE SEQUENCE [LARGE SCALE GENOMIC DNA]</scope>
    <source>
        <strain evidence="2 3">JN500901</strain>
    </source>
</reference>
<organism evidence="2 3">
    <name type="scientific">Clostridium fermenticellae</name>
    <dbReference type="NCBI Taxonomy" id="2068654"/>
    <lineage>
        <taxon>Bacteria</taxon>
        <taxon>Bacillati</taxon>
        <taxon>Bacillota</taxon>
        <taxon>Clostridia</taxon>
        <taxon>Eubacteriales</taxon>
        <taxon>Clostridiaceae</taxon>
        <taxon>Clostridium</taxon>
    </lineage>
</organism>
<keyword evidence="1" id="KW-1133">Transmembrane helix</keyword>
<dbReference type="Proteomes" id="UP000266301">
    <property type="component" value="Chromosome"/>
</dbReference>
<dbReference type="RefSeq" id="WP_119971059.1">
    <property type="nucleotide sequence ID" value="NZ_CP032416.1"/>
</dbReference>
<proteinExistence type="predicted"/>
<keyword evidence="3" id="KW-1185">Reference proteome</keyword>
<feature type="transmembrane region" description="Helical" evidence="1">
    <location>
        <begin position="66"/>
        <end position="82"/>
    </location>
</feature>
<feature type="transmembrane region" description="Helical" evidence="1">
    <location>
        <begin position="12"/>
        <end position="30"/>
    </location>
</feature>
<dbReference type="OrthoDB" id="9872557at2"/>
<keyword evidence="1" id="KW-0812">Transmembrane</keyword>
<keyword evidence="1" id="KW-0472">Membrane</keyword>
<protein>
    <submittedName>
        <fullName evidence="2">Uncharacterized protein</fullName>
    </submittedName>
</protein>
<dbReference type="EMBL" id="CP032416">
    <property type="protein sequence ID" value="AYD39981.1"/>
    <property type="molecule type" value="Genomic_DNA"/>
</dbReference>